<comment type="similarity">
    <text evidence="1">Belongs to the carbohydrate kinase PfkB family.</text>
</comment>
<evidence type="ECO:0000313" key="6">
    <source>
        <dbReference type="Proteomes" id="UP000310168"/>
    </source>
</evidence>
<comment type="caution">
    <text evidence="5">The sequence shown here is derived from an EMBL/GenBank/DDBJ whole genome shotgun (WGS) entry which is preliminary data.</text>
</comment>
<dbReference type="GO" id="GO:0016301">
    <property type="term" value="F:kinase activity"/>
    <property type="evidence" value="ECO:0007669"/>
    <property type="project" value="UniProtKB-KW"/>
</dbReference>
<dbReference type="PANTHER" id="PTHR43085:SF57">
    <property type="entry name" value="CARBOHYDRATE KINASE PFKB DOMAIN-CONTAINING PROTEIN"/>
    <property type="match status" value="1"/>
</dbReference>
<keyword evidence="2" id="KW-0808">Transferase</keyword>
<protein>
    <submittedName>
        <fullName evidence="5">Carbohydrate kinase</fullName>
    </submittedName>
</protein>
<evidence type="ECO:0000256" key="2">
    <source>
        <dbReference type="ARBA" id="ARBA00022679"/>
    </source>
</evidence>
<sequence length="305" mass="34899">MIKTIVFGELLFDVYEDIAVIGGAPFNYSVQLSRLISKDDNLKFITALGKDDFSKEAIKFIENENIDSSLIQLLDNYETGKATVFLNENKVPDYIIHENVAWDNIEFSSDIEKALKERYDLFYFNILSCRSEKSYNALKNIFKNIDAKYKVCDVTFRKNYYTKEKVKEALDFINILKINDDELLAIKNLFYPSLKIDLKKDSEILLRNLNKDFNIDYIFLTLGKDGAASLHKGEYIFKPSNKIKVVDTVGAGDSFCAALSYAILKKSDIKKVLDFASAVSEEMIQVKGGTAKYDVKAIKERFNME</sequence>
<dbReference type="InterPro" id="IPR029056">
    <property type="entry name" value="Ribokinase-like"/>
</dbReference>
<dbReference type="PROSITE" id="PS00584">
    <property type="entry name" value="PFKB_KINASES_2"/>
    <property type="match status" value="1"/>
</dbReference>
<name>A0ABY2TRV2_9SPIR</name>
<dbReference type="InterPro" id="IPR050306">
    <property type="entry name" value="PfkB_Carbo_kinase"/>
</dbReference>
<dbReference type="Proteomes" id="UP000310168">
    <property type="component" value="Unassembled WGS sequence"/>
</dbReference>
<feature type="domain" description="Carbohydrate kinase PfkB" evidence="4">
    <location>
        <begin position="21"/>
        <end position="291"/>
    </location>
</feature>
<dbReference type="EMBL" id="SJDU01000085">
    <property type="protein sequence ID" value="TKZ35545.1"/>
    <property type="molecule type" value="Genomic_DNA"/>
</dbReference>
<evidence type="ECO:0000259" key="4">
    <source>
        <dbReference type="Pfam" id="PF00294"/>
    </source>
</evidence>
<accession>A0ABY2TRV2</accession>
<evidence type="ECO:0000256" key="3">
    <source>
        <dbReference type="ARBA" id="ARBA00022777"/>
    </source>
</evidence>
<keyword evidence="3 5" id="KW-0418">Kinase</keyword>
<dbReference type="RefSeq" id="WP_137997972.1">
    <property type="nucleotide sequence ID" value="NZ_SJDU01000085.1"/>
</dbReference>
<gene>
    <name evidence="5" type="ORF">EZH24_04735</name>
</gene>
<dbReference type="InterPro" id="IPR002173">
    <property type="entry name" value="Carboh/pur_kinase_PfkB_CS"/>
</dbReference>
<dbReference type="Gene3D" id="3.40.1190.20">
    <property type="match status" value="1"/>
</dbReference>
<dbReference type="SUPFAM" id="SSF53613">
    <property type="entry name" value="Ribokinase-like"/>
    <property type="match status" value="1"/>
</dbReference>
<dbReference type="InterPro" id="IPR011611">
    <property type="entry name" value="PfkB_dom"/>
</dbReference>
<proteinExistence type="inferred from homology"/>
<evidence type="ECO:0000256" key="1">
    <source>
        <dbReference type="ARBA" id="ARBA00010688"/>
    </source>
</evidence>
<organism evidence="5 6">
    <name type="scientific">Brachyspira catarrhinii</name>
    <dbReference type="NCBI Taxonomy" id="2528966"/>
    <lineage>
        <taxon>Bacteria</taxon>
        <taxon>Pseudomonadati</taxon>
        <taxon>Spirochaetota</taxon>
        <taxon>Spirochaetia</taxon>
        <taxon>Brachyspirales</taxon>
        <taxon>Brachyspiraceae</taxon>
        <taxon>Brachyspira</taxon>
    </lineage>
</organism>
<evidence type="ECO:0000313" key="5">
    <source>
        <dbReference type="EMBL" id="TKZ35545.1"/>
    </source>
</evidence>
<dbReference type="Pfam" id="PF00294">
    <property type="entry name" value="PfkB"/>
    <property type="match status" value="1"/>
</dbReference>
<dbReference type="PANTHER" id="PTHR43085">
    <property type="entry name" value="HEXOKINASE FAMILY MEMBER"/>
    <property type="match status" value="1"/>
</dbReference>
<reference evidence="5 6" key="1">
    <citation type="journal article" date="2019" name="Anaerobe">
        <title>Brachyspira catarrhinii sp. nov., an anaerobic intestinal spirochaete isolated from vervet monkeys may have been misidentified as Brachyspira aalborgi in previous studies.</title>
        <authorList>
            <person name="Phillips N.D."/>
            <person name="La T."/>
            <person name="Hampson D.J."/>
        </authorList>
    </citation>
    <scope>NUCLEOTIDE SEQUENCE [LARGE SCALE GENOMIC DNA]</scope>
    <source>
        <strain evidence="5 6">Z12</strain>
    </source>
</reference>
<keyword evidence="6" id="KW-1185">Reference proteome</keyword>